<dbReference type="EMBL" id="NMPR01000115">
    <property type="protein sequence ID" value="KAA8630071.1"/>
    <property type="molecule type" value="Genomic_DNA"/>
</dbReference>
<proteinExistence type="predicted"/>
<evidence type="ECO:0000313" key="2">
    <source>
        <dbReference type="Proteomes" id="UP000433876"/>
    </source>
</evidence>
<evidence type="ECO:0000313" key="1">
    <source>
        <dbReference type="EMBL" id="KAA8630071.1"/>
    </source>
</evidence>
<organism evidence="1 2">
    <name type="scientific">Sordaria macrospora</name>
    <dbReference type="NCBI Taxonomy" id="5147"/>
    <lineage>
        <taxon>Eukaryota</taxon>
        <taxon>Fungi</taxon>
        <taxon>Dikarya</taxon>
        <taxon>Ascomycota</taxon>
        <taxon>Pezizomycotina</taxon>
        <taxon>Sordariomycetes</taxon>
        <taxon>Sordariomycetidae</taxon>
        <taxon>Sordariales</taxon>
        <taxon>Sordariaceae</taxon>
        <taxon>Sordaria</taxon>
    </lineage>
</organism>
<gene>
    <name evidence="1" type="ORF">SMACR_09996</name>
</gene>
<dbReference type="Proteomes" id="UP000433876">
    <property type="component" value="Unassembled WGS sequence"/>
</dbReference>
<dbReference type="VEuPathDB" id="FungiDB:SMAC_09996"/>
<accession>A0A8S8ZN11</accession>
<protein>
    <submittedName>
        <fullName evidence="1">Uncharacterized protein</fullName>
    </submittedName>
</protein>
<dbReference type="AlphaFoldDB" id="A0A8S8ZN11"/>
<name>A0A8S8ZN11_SORMA</name>
<reference evidence="1 2" key="1">
    <citation type="submission" date="2017-07" db="EMBL/GenBank/DDBJ databases">
        <title>Genome sequence of the Sordaria macrospora wild type strain R19027.</title>
        <authorList>
            <person name="Nowrousian M."/>
            <person name="Teichert I."/>
            <person name="Kueck U."/>
        </authorList>
    </citation>
    <scope>NUCLEOTIDE SEQUENCE [LARGE SCALE GENOMIC DNA]</scope>
    <source>
        <strain evidence="1 2">R19027</strain>
        <tissue evidence="1">Mycelium</tissue>
    </source>
</reference>
<sequence>MATSNNWEACKQDKTDKRCRFIDLIFNTGKLQGKNPDREVKHADCSINVEETAKECVSRYTDKTKYHNCYGTVFNFPGYTALKGSSGEWNDFVKKLGDAVAKTAQSKKTDANKKLFEHFDATPENILTARAGDHGKYAIPLAEADFQAHNVPETKLRAIGNDDLYGKISRYYNRMYGTGEVSKDPKNEKKAKDHNDVINSYKQVQAKLSTCT</sequence>
<comment type="caution">
    <text evidence="1">The sequence shown here is derived from an EMBL/GenBank/DDBJ whole genome shotgun (WGS) entry which is preliminary data.</text>
</comment>